<comment type="caution">
    <text evidence="1">The sequence shown here is derived from an EMBL/GenBank/DDBJ whole genome shotgun (WGS) entry which is preliminary data.</text>
</comment>
<accession>A0ACC0DLH8</accession>
<keyword evidence="2" id="KW-1185">Reference proteome</keyword>
<evidence type="ECO:0000313" key="2">
    <source>
        <dbReference type="Proteomes" id="UP001497680"/>
    </source>
</evidence>
<protein>
    <submittedName>
        <fullName evidence="1">Uncharacterized protein</fullName>
    </submittedName>
</protein>
<name>A0ACC0DLH8_9PEZI</name>
<gene>
    <name evidence="1" type="ORF">F4821DRAFT_274181</name>
</gene>
<reference evidence="1 2" key="1">
    <citation type="journal article" date="2022" name="New Phytol.">
        <title>Ecological generalism drives hyperdiversity of secondary metabolite gene clusters in xylarialean endophytes.</title>
        <authorList>
            <person name="Franco M.E.E."/>
            <person name="Wisecaver J.H."/>
            <person name="Arnold A.E."/>
            <person name="Ju Y.M."/>
            <person name="Slot J.C."/>
            <person name="Ahrendt S."/>
            <person name="Moore L.P."/>
            <person name="Eastman K.E."/>
            <person name="Scott K."/>
            <person name="Konkel Z."/>
            <person name="Mondo S.J."/>
            <person name="Kuo A."/>
            <person name="Hayes R.D."/>
            <person name="Haridas S."/>
            <person name="Andreopoulos B."/>
            <person name="Riley R."/>
            <person name="LaButti K."/>
            <person name="Pangilinan J."/>
            <person name="Lipzen A."/>
            <person name="Amirebrahimi M."/>
            <person name="Yan J."/>
            <person name="Adam C."/>
            <person name="Keymanesh K."/>
            <person name="Ng V."/>
            <person name="Louie K."/>
            <person name="Northen T."/>
            <person name="Drula E."/>
            <person name="Henrissat B."/>
            <person name="Hsieh H.M."/>
            <person name="Youens-Clark K."/>
            <person name="Lutzoni F."/>
            <person name="Miadlikowska J."/>
            <person name="Eastwood D.C."/>
            <person name="Hamelin R.C."/>
            <person name="Grigoriev I.V."/>
            <person name="U'Ren J.M."/>
        </authorList>
    </citation>
    <scope>NUCLEOTIDE SEQUENCE [LARGE SCALE GENOMIC DNA]</scope>
    <source>
        <strain evidence="1 2">ER1909</strain>
    </source>
</reference>
<evidence type="ECO:0000313" key="1">
    <source>
        <dbReference type="EMBL" id="KAI6093690.1"/>
    </source>
</evidence>
<organism evidence="1 2">
    <name type="scientific">Hypoxylon rubiginosum</name>
    <dbReference type="NCBI Taxonomy" id="110542"/>
    <lineage>
        <taxon>Eukaryota</taxon>
        <taxon>Fungi</taxon>
        <taxon>Dikarya</taxon>
        <taxon>Ascomycota</taxon>
        <taxon>Pezizomycotina</taxon>
        <taxon>Sordariomycetes</taxon>
        <taxon>Xylariomycetidae</taxon>
        <taxon>Xylariales</taxon>
        <taxon>Hypoxylaceae</taxon>
        <taxon>Hypoxylon</taxon>
    </lineage>
</organism>
<proteinExistence type="predicted"/>
<dbReference type="EMBL" id="MU394280">
    <property type="protein sequence ID" value="KAI6093690.1"/>
    <property type="molecule type" value="Genomic_DNA"/>
</dbReference>
<dbReference type="Proteomes" id="UP001497680">
    <property type="component" value="Unassembled WGS sequence"/>
</dbReference>
<sequence>MGIWGEGLMQSDDDCEIASDLCEMTGLELLSIDEKTREIAREKLNGGLLAQKFDKILSPTFQPRTSHHQRGRVAIILGMLAMGLGATIEGRHLAALNVLRRWLPTMEQQLQLVTALDEYKNNGTCWIMGSKSEDEAAASKNARRKNRKNKFDLGDEFWFSGLGHSVDEHPTSEMTSKMCLSCGEKKDNLKRCGRCKMARYCDSTCQGNDWSLHKRVCYLREEVRYCPVPEFSLEQETEQETKQ</sequence>